<protein>
    <recommendedName>
        <fullName evidence="1">NERD domain-containing protein</fullName>
    </recommendedName>
</protein>
<dbReference type="Proteomes" id="UP000075288">
    <property type="component" value="Unassembled WGS sequence"/>
</dbReference>
<dbReference type="AlphaFoldDB" id="A0A150JWE9"/>
<comment type="caution">
    <text evidence="2">The sequence shown here is derived from an EMBL/GenBank/DDBJ whole genome shotgun (WGS) entry which is preliminary data.</text>
</comment>
<evidence type="ECO:0000259" key="1">
    <source>
        <dbReference type="PROSITE" id="PS50965"/>
    </source>
</evidence>
<proteinExistence type="predicted"/>
<dbReference type="InterPro" id="IPR011528">
    <property type="entry name" value="NERD"/>
</dbReference>
<name>A0A150JWE9_HEYCO</name>
<evidence type="ECO:0000313" key="3">
    <source>
        <dbReference type="Proteomes" id="UP000075288"/>
    </source>
</evidence>
<gene>
    <name evidence="2" type="ORF">B4098_2102</name>
</gene>
<dbReference type="Pfam" id="PF08378">
    <property type="entry name" value="NERD"/>
    <property type="match status" value="1"/>
</dbReference>
<evidence type="ECO:0000313" key="2">
    <source>
        <dbReference type="EMBL" id="KYC61547.1"/>
    </source>
</evidence>
<organism evidence="2 3">
    <name type="scientific">Heyndrickxia coagulans</name>
    <name type="common">Weizmannia coagulans</name>
    <dbReference type="NCBI Taxonomy" id="1398"/>
    <lineage>
        <taxon>Bacteria</taxon>
        <taxon>Bacillati</taxon>
        <taxon>Bacillota</taxon>
        <taxon>Bacilli</taxon>
        <taxon>Bacillales</taxon>
        <taxon>Bacillaceae</taxon>
        <taxon>Heyndrickxia</taxon>
    </lineage>
</organism>
<dbReference type="OMA" id="CTHEEIV"/>
<reference evidence="2 3" key="1">
    <citation type="submission" date="2016-01" db="EMBL/GenBank/DDBJ databases">
        <title>Genome Sequences of Twelve Sporeforming Bacillus Species Isolated from Foods.</title>
        <authorList>
            <person name="Berendsen E.M."/>
            <person name="Wells-Bennik M.H."/>
            <person name="Krawcyk A.O."/>
            <person name="De Jong A."/>
            <person name="Holsappel S."/>
            <person name="Eijlander R.T."/>
            <person name="Kuipers O.P."/>
        </authorList>
    </citation>
    <scope>NUCLEOTIDE SEQUENCE [LARGE SCALE GENOMIC DNA]</scope>
    <source>
        <strain evidence="2 3">B4098</strain>
    </source>
</reference>
<dbReference type="PROSITE" id="PS50965">
    <property type="entry name" value="NERD"/>
    <property type="match status" value="1"/>
</dbReference>
<dbReference type="EMBL" id="LQYG01000069">
    <property type="protein sequence ID" value="KYC61547.1"/>
    <property type="molecule type" value="Genomic_DNA"/>
</dbReference>
<sequence length="302" mass="35213">MLFKERKTSLEYALLKSLSSRMKLHEKDLQYLRNLEKGDEGERYFDSLTGALTCDCFVLNDLRLSCNNATFQIDALMITGETIYLFEVKNYKGDFYYERDRIFTKNNKTEINNPLLQVKRCESLFRQLILSLGFNMPVSASVVFVNPEFTLYQAPLSAPFIFPNQLKRYMKDLNAISAKLSGKHRRLAEKLSSLHIEESSFLHLPKYEYDQLRKGIVCDTCSSFSCAVKGRSMICEDCGHAESVEAAVLRSVREFRMLFPERKITTNDIFDWCRIVDSKKRVSRILAKNFNKFRGGRWSYYE</sequence>
<dbReference type="PATRIC" id="fig|1398.26.peg.280"/>
<dbReference type="RefSeq" id="WP_013859007.1">
    <property type="nucleotide sequence ID" value="NZ_LQYG01000069.1"/>
</dbReference>
<feature type="domain" description="NERD" evidence="1">
    <location>
        <begin position="37"/>
        <end position="148"/>
    </location>
</feature>
<accession>A0A150JWE9</accession>